<evidence type="ECO:0000313" key="2">
    <source>
        <dbReference type="EMBL" id="KGN57808.1"/>
    </source>
</evidence>
<dbReference type="AlphaFoldDB" id="A0A0A0L7M2"/>
<name>A0A0A0L7M2_CUCSA</name>
<gene>
    <name evidence="2" type="ORF">Csa_3G313230</name>
</gene>
<sequence length="182" mass="19440">MAGRRLTTFSLEISVNILIEEVRQSGRDGGVVGGGCRKGGNRARGWQKTDQRKGEADQLLLGSVSSGRNGSGGNVSDVGGSSEVIANGQEFCLLGPVVVSILQEAMNGCSSLVTEISPGLLLKDAAYGAAAYVYYELSNYLTFKDWFNGALSLEISNDHPNMRIIRRKVALILGQWVSEVLS</sequence>
<reference evidence="2 3" key="2">
    <citation type="journal article" date="2009" name="PLoS ONE">
        <title>An integrated genetic and cytogenetic map of the cucumber genome.</title>
        <authorList>
            <person name="Ren Y."/>
            <person name="Zhang Z."/>
            <person name="Liu J."/>
            <person name="Staub J.E."/>
            <person name="Han Y."/>
            <person name="Cheng Z."/>
            <person name="Li X."/>
            <person name="Lu J."/>
            <person name="Miao H."/>
            <person name="Kang H."/>
            <person name="Xie B."/>
            <person name="Gu X."/>
            <person name="Wang X."/>
            <person name="Du Y."/>
            <person name="Jin W."/>
            <person name="Huang S."/>
        </authorList>
    </citation>
    <scope>NUCLEOTIDE SEQUENCE [LARGE SCALE GENOMIC DNA]</scope>
    <source>
        <strain evidence="3">cv. 9930</strain>
    </source>
</reference>
<reference evidence="2 3" key="3">
    <citation type="journal article" date="2010" name="BMC Genomics">
        <title>Transcriptome sequencing and comparative analysis of cucumber flowers with different sex types.</title>
        <authorList>
            <person name="Guo S."/>
            <person name="Zheng Y."/>
            <person name="Joung J.G."/>
            <person name="Liu S."/>
            <person name="Zhang Z."/>
            <person name="Crasta O.R."/>
            <person name="Sobral B.W."/>
            <person name="Xu Y."/>
            <person name="Huang S."/>
            <person name="Fei Z."/>
        </authorList>
    </citation>
    <scope>NUCLEOTIDE SEQUENCE [LARGE SCALE GENOMIC DNA]</scope>
    <source>
        <strain evidence="3">cv. 9930</strain>
    </source>
</reference>
<dbReference type="EMBL" id="CM002924">
    <property type="protein sequence ID" value="KGN57808.1"/>
    <property type="molecule type" value="Genomic_DNA"/>
</dbReference>
<evidence type="ECO:0000313" key="3">
    <source>
        <dbReference type="Proteomes" id="UP000029981"/>
    </source>
</evidence>
<reference evidence="2 3" key="4">
    <citation type="journal article" date="2011" name="BMC Genomics">
        <title>RNA-Seq improves annotation of protein-coding genes in the cucumber genome.</title>
        <authorList>
            <person name="Li Z."/>
            <person name="Zhang Z."/>
            <person name="Yan P."/>
            <person name="Huang S."/>
            <person name="Fei Z."/>
            <person name="Lin K."/>
        </authorList>
    </citation>
    <scope>NUCLEOTIDE SEQUENCE [LARGE SCALE GENOMIC DNA]</scope>
    <source>
        <strain evidence="3">cv. 9930</strain>
    </source>
</reference>
<reference evidence="2 3" key="1">
    <citation type="journal article" date="2009" name="Nat. Genet.">
        <title>The genome of the cucumber, Cucumis sativus L.</title>
        <authorList>
            <person name="Huang S."/>
            <person name="Li R."/>
            <person name="Zhang Z."/>
            <person name="Li L."/>
            <person name="Gu X."/>
            <person name="Fan W."/>
            <person name="Lucas W.J."/>
            <person name="Wang X."/>
            <person name="Xie B."/>
            <person name="Ni P."/>
            <person name="Ren Y."/>
            <person name="Zhu H."/>
            <person name="Li J."/>
            <person name="Lin K."/>
            <person name="Jin W."/>
            <person name="Fei Z."/>
            <person name="Li G."/>
            <person name="Staub J."/>
            <person name="Kilian A."/>
            <person name="van der Vossen E.A."/>
            <person name="Wu Y."/>
            <person name="Guo J."/>
            <person name="He J."/>
            <person name="Jia Z."/>
            <person name="Ren Y."/>
            <person name="Tian G."/>
            <person name="Lu Y."/>
            <person name="Ruan J."/>
            <person name="Qian W."/>
            <person name="Wang M."/>
            <person name="Huang Q."/>
            <person name="Li B."/>
            <person name="Xuan Z."/>
            <person name="Cao J."/>
            <person name="Asan"/>
            <person name="Wu Z."/>
            <person name="Zhang J."/>
            <person name="Cai Q."/>
            <person name="Bai Y."/>
            <person name="Zhao B."/>
            <person name="Han Y."/>
            <person name="Li Y."/>
            <person name="Li X."/>
            <person name="Wang S."/>
            <person name="Shi Q."/>
            <person name="Liu S."/>
            <person name="Cho W.K."/>
            <person name="Kim J.Y."/>
            <person name="Xu Y."/>
            <person name="Heller-Uszynska K."/>
            <person name="Miao H."/>
            <person name="Cheng Z."/>
            <person name="Zhang S."/>
            <person name="Wu J."/>
            <person name="Yang Y."/>
            <person name="Kang H."/>
            <person name="Li M."/>
            <person name="Liang H."/>
            <person name="Ren X."/>
            <person name="Shi Z."/>
            <person name="Wen M."/>
            <person name="Jian M."/>
            <person name="Yang H."/>
            <person name="Zhang G."/>
            <person name="Yang Z."/>
            <person name="Chen R."/>
            <person name="Liu S."/>
            <person name="Li J."/>
            <person name="Ma L."/>
            <person name="Liu H."/>
            <person name="Zhou Y."/>
            <person name="Zhao J."/>
            <person name="Fang X."/>
            <person name="Li G."/>
            <person name="Fang L."/>
            <person name="Li Y."/>
            <person name="Liu D."/>
            <person name="Zheng H."/>
            <person name="Zhang Y."/>
            <person name="Qin N."/>
            <person name="Li Z."/>
            <person name="Yang G."/>
            <person name="Yang S."/>
            <person name="Bolund L."/>
            <person name="Kristiansen K."/>
            <person name="Zheng H."/>
            <person name="Li S."/>
            <person name="Zhang X."/>
            <person name="Yang H."/>
            <person name="Wang J."/>
            <person name="Sun R."/>
            <person name="Zhang B."/>
            <person name="Jiang S."/>
            <person name="Wang J."/>
            <person name="Du Y."/>
            <person name="Li S."/>
        </authorList>
    </citation>
    <scope>NUCLEOTIDE SEQUENCE [LARGE SCALE GENOMIC DNA]</scope>
    <source>
        <strain evidence="3">cv. 9930</strain>
    </source>
</reference>
<feature type="region of interest" description="Disordered" evidence="1">
    <location>
        <begin position="30"/>
        <end position="54"/>
    </location>
</feature>
<organism evidence="2 3">
    <name type="scientific">Cucumis sativus</name>
    <name type="common">Cucumber</name>
    <dbReference type="NCBI Taxonomy" id="3659"/>
    <lineage>
        <taxon>Eukaryota</taxon>
        <taxon>Viridiplantae</taxon>
        <taxon>Streptophyta</taxon>
        <taxon>Embryophyta</taxon>
        <taxon>Tracheophyta</taxon>
        <taxon>Spermatophyta</taxon>
        <taxon>Magnoliopsida</taxon>
        <taxon>eudicotyledons</taxon>
        <taxon>Gunneridae</taxon>
        <taxon>Pentapetalae</taxon>
        <taxon>rosids</taxon>
        <taxon>fabids</taxon>
        <taxon>Cucurbitales</taxon>
        <taxon>Cucurbitaceae</taxon>
        <taxon>Benincaseae</taxon>
        <taxon>Cucumis</taxon>
    </lineage>
</organism>
<evidence type="ECO:0008006" key="4">
    <source>
        <dbReference type="Google" id="ProtNLM"/>
    </source>
</evidence>
<keyword evidence="3" id="KW-1185">Reference proteome</keyword>
<evidence type="ECO:0000256" key="1">
    <source>
        <dbReference type="SAM" id="MobiDB-lite"/>
    </source>
</evidence>
<accession>A0A0A0L7M2</accession>
<dbReference type="Proteomes" id="UP000029981">
    <property type="component" value="Chromosome 3"/>
</dbReference>
<dbReference type="STRING" id="3659.A0A0A0L7M2"/>
<proteinExistence type="predicted"/>
<protein>
    <recommendedName>
        <fullName evidence="4">ARM repeat superfamily protein</fullName>
    </recommendedName>
</protein>
<dbReference type="Gramene" id="KGN57808">
    <property type="protein sequence ID" value="KGN57808"/>
    <property type="gene ID" value="Csa_3G313230"/>
</dbReference>